<feature type="transmembrane region" description="Helical" evidence="8">
    <location>
        <begin position="299"/>
        <end position="320"/>
    </location>
</feature>
<evidence type="ECO:0000256" key="3">
    <source>
        <dbReference type="ARBA" id="ARBA00022475"/>
    </source>
</evidence>
<comment type="subcellular location">
    <subcellularLocation>
        <location evidence="1">Cell membrane</location>
        <topology evidence="1">Multi-pass membrane protein</topology>
    </subcellularLocation>
</comment>
<evidence type="ECO:0000256" key="9">
    <source>
        <dbReference type="SAM" id="SignalP"/>
    </source>
</evidence>
<dbReference type="GO" id="GO:0005886">
    <property type="term" value="C:plasma membrane"/>
    <property type="evidence" value="ECO:0007669"/>
    <property type="project" value="UniProtKB-SubCell"/>
</dbReference>
<feature type="transmembrane region" description="Helical" evidence="8">
    <location>
        <begin position="176"/>
        <end position="197"/>
    </location>
</feature>
<accession>A0A812CAC7</accession>
<keyword evidence="9" id="KW-0732">Signal</keyword>
<keyword evidence="6 8" id="KW-0472">Membrane</keyword>
<evidence type="ECO:0000256" key="6">
    <source>
        <dbReference type="ARBA" id="ARBA00023136"/>
    </source>
</evidence>
<dbReference type="GO" id="GO:1990539">
    <property type="term" value="P:fructose import across plasma membrane"/>
    <property type="evidence" value="ECO:0007669"/>
    <property type="project" value="UniProtKB-ARBA"/>
</dbReference>
<dbReference type="InterPro" id="IPR003663">
    <property type="entry name" value="Sugar/inositol_transpt"/>
</dbReference>
<feature type="transmembrane region" description="Helical" evidence="8">
    <location>
        <begin position="542"/>
        <end position="563"/>
    </location>
</feature>
<dbReference type="AlphaFoldDB" id="A0A812CAC7"/>
<proteinExistence type="inferred from homology"/>
<sequence>MTAAAYLSFTVIIVLRVRANTATEGKILLQSSSTFGYNLYQGHSRFITVNISAVTPTTPLFIIPTMSSGDENHQGTDSGGYSNTINGDDRGTTSLAHDSLTAEVDVWTSSHRSCGILEGCFKKLIFAIFSCIIGSSFQFGYHTGVVNLPQTIFEHFINDSIYYHQKKYVSAKTLPVIWGFTVSIYCVGGMIGGLLVSQLTQKFGRKQTLLLNNIPTVVALALMCFSQIAYSFEMIIVGRFIMGISAGVSTSVAPMYLSEIAPLHMRGVISTINQCAILMGIIVSQIMGLQSVIGNKNLWPLIFGVSIIPVIIQMLSLPWCPETPHHLIMHDEDEAEASLVWLRGTHDVGYELEELRVIKEESKHKPRTTFNDLFRKPHLRKPLFIVIMMMLSQQLSGINAVTFYSTSIFRSVKLSQNIAQLATILITVLNLLVTSASAVLIDRLGRRMLHLTGMQGMFFSSIVVIVGIVLKQKASWLPYLTVAGICLYIIFFAIGPGSIPWFIGAEIFLQGPRDVAMSIGVTVNWLANFLVGIAYPPLQKAIGGYSFLPFTIFLFLFSIYTYFKVPETKGRKVEDTVAEFVREENSQARVLL</sequence>
<name>A0A812CAC7_ACAPH</name>
<dbReference type="InterPro" id="IPR005829">
    <property type="entry name" value="Sugar_transporter_CS"/>
</dbReference>
<keyword evidence="12" id="KW-1185">Reference proteome</keyword>
<dbReference type="PROSITE" id="PS00217">
    <property type="entry name" value="SUGAR_TRANSPORT_2"/>
    <property type="match status" value="1"/>
</dbReference>
<dbReference type="PANTHER" id="PTHR23503">
    <property type="entry name" value="SOLUTE CARRIER FAMILY 2"/>
    <property type="match status" value="1"/>
</dbReference>
<feature type="transmembrane region" description="Helical" evidence="8">
    <location>
        <begin position="209"/>
        <end position="230"/>
    </location>
</feature>
<evidence type="ECO:0000256" key="2">
    <source>
        <dbReference type="ARBA" id="ARBA00022448"/>
    </source>
</evidence>
<feature type="transmembrane region" description="Helical" evidence="8">
    <location>
        <begin position="515"/>
        <end position="536"/>
    </location>
</feature>
<feature type="signal peptide" evidence="9">
    <location>
        <begin position="1"/>
        <end position="19"/>
    </location>
</feature>
<evidence type="ECO:0000256" key="5">
    <source>
        <dbReference type="ARBA" id="ARBA00022989"/>
    </source>
</evidence>
<dbReference type="Gene3D" id="1.20.1250.20">
    <property type="entry name" value="MFS general substrate transporter like domains"/>
    <property type="match status" value="1"/>
</dbReference>
<dbReference type="InterPro" id="IPR045263">
    <property type="entry name" value="GLUT"/>
</dbReference>
<reference evidence="11" key="1">
    <citation type="submission" date="2021-01" db="EMBL/GenBank/DDBJ databases">
        <authorList>
            <person name="Li R."/>
            <person name="Bekaert M."/>
        </authorList>
    </citation>
    <scope>NUCLEOTIDE SEQUENCE</scope>
    <source>
        <strain evidence="11">Farmed</strain>
    </source>
</reference>
<comment type="caution">
    <text evidence="11">The sequence shown here is derived from an EMBL/GenBank/DDBJ whole genome shotgun (WGS) entry which is preliminary data.</text>
</comment>
<feature type="domain" description="Major facilitator superfamily (MFS) profile" evidence="10">
    <location>
        <begin position="128"/>
        <end position="569"/>
    </location>
</feature>
<feature type="transmembrane region" description="Helical" evidence="8">
    <location>
        <begin position="476"/>
        <end position="503"/>
    </location>
</feature>
<dbReference type="Proteomes" id="UP000597762">
    <property type="component" value="Unassembled WGS sequence"/>
</dbReference>
<dbReference type="InterPro" id="IPR005828">
    <property type="entry name" value="MFS_sugar_transport-like"/>
</dbReference>
<dbReference type="PROSITE" id="PS00216">
    <property type="entry name" value="SUGAR_TRANSPORT_1"/>
    <property type="match status" value="1"/>
</dbReference>
<dbReference type="SUPFAM" id="SSF103473">
    <property type="entry name" value="MFS general substrate transporter"/>
    <property type="match status" value="1"/>
</dbReference>
<organism evidence="11 12">
    <name type="scientific">Acanthosepion pharaonis</name>
    <name type="common">Pharaoh cuttlefish</name>
    <name type="synonym">Sepia pharaonis</name>
    <dbReference type="NCBI Taxonomy" id="158019"/>
    <lineage>
        <taxon>Eukaryota</taxon>
        <taxon>Metazoa</taxon>
        <taxon>Spiralia</taxon>
        <taxon>Lophotrochozoa</taxon>
        <taxon>Mollusca</taxon>
        <taxon>Cephalopoda</taxon>
        <taxon>Coleoidea</taxon>
        <taxon>Decapodiformes</taxon>
        <taxon>Sepiida</taxon>
        <taxon>Sepiina</taxon>
        <taxon>Sepiidae</taxon>
        <taxon>Acanthosepion</taxon>
    </lineage>
</organism>
<feature type="transmembrane region" description="Helical" evidence="8">
    <location>
        <begin position="269"/>
        <end position="293"/>
    </location>
</feature>
<dbReference type="PROSITE" id="PS50850">
    <property type="entry name" value="MFS"/>
    <property type="match status" value="1"/>
</dbReference>
<evidence type="ECO:0000256" key="7">
    <source>
        <dbReference type="RuleBase" id="RU003346"/>
    </source>
</evidence>
<feature type="chain" id="PRO_5033058207" evidence="9">
    <location>
        <begin position="20"/>
        <end position="592"/>
    </location>
</feature>
<evidence type="ECO:0000256" key="4">
    <source>
        <dbReference type="ARBA" id="ARBA00022692"/>
    </source>
</evidence>
<evidence type="ECO:0000256" key="8">
    <source>
        <dbReference type="SAM" id="Phobius"/>
    </source>
</evidence>
<evidence type="ECO:0000256" key="1">
    <source>
        <dbReference type="ARBA" id="ARBA00004651"/>
    </source>
</evidence>
<dbReference type="GO" id="GO:0005353">
    <property type="term" value="F:fructose transmembrane transporter activity"/>
    <property type="evidence" value="ECO:0007669"/>
    <property type="project" value="UniProtKB-ARBA"/>
</dbReference>
<dbReference type="PANTHER" id="PTHR23503:SF8">
    <property type="entry name" value="FACILITATED GLUCOSE TRANSPORTER PROTEIN 1"/>
    <property type="match status" value="1"/>
</dbReference>
<dbReference type="Pfam" id="PF00083">
    <property type="entry name" value="Sugar_tr"/>
    <property type="match status" value="1"/>
</dbReference>
<evidence type="ECO:0000313" key="11">
    <source>
        <dbReference type="EMBL" id="CAE1260771.1"/>
    </source>
</evidence>
<dbReference type="InterPro" id="IPR020846">
    <property type="entry name" value="MFS_dom"/>
</dbReference>
<dbReference type="InterPro" id="IPR036259">
    <property type="entry name" value="MFS_trans_sf"/>
</dbReference>
<evidence type="ECO:0000313" key="12">
    <source>
        <dbReference type="Proteomes" id="UP000597762"/>
    </source>
</evidence>
<protein>
    <submittedName>
        <fullName evidence="11">SLC2A1</fullName>
    </submittedName>
</protein>
<comment type="similarity">
    <text evidence="7">Belongs to the major facilitator superfamily. Sugar transporter (TC 2.A.1.1) family.</text>
</comment>
<feature type="transmembrane region" description="Helical" evidence="8">
    <location>
        <begin position="383"/>
        <end position="406"/>
    </location>
</feature>
<feature type="transmembrane region" description="Helical" evidence="8">
    <location>
        <begin position="418"/>
        <end position="441"/>
    </location>
</feature>
<dbReference type="NCBIfam" id="TIGR00879">
    <property type="entry name" value="SP"/>
    <property type="match status" value="1"/>
</dbReference>
<dbReference type="OrthoDB" id="4540492at2759"/>
<keyword evidence="4 8" id="KW-0812">Transmembrane</keyword>
<dbReference type="PRINTS" id="PR00171">
    <property type="entry name" value="SUGRTRNSPORT"/>
</dbReference>
<dbReference type="FunFam" id="1.20.1250.20:FF:001511">
    <property type="entry name" value="Solute carrier family 2, facilitated glucose transporter member 5"/>
    <property type="match status" value="1"/>
</dbReference>
<keyword evidence="3" id="KW-1003">Cell membrane</keyword>
<keyword evidence="5 8" id="KW-1133">Transmembrane helix</keyword>
<feature type="transmembrane region" description="Helical" evidence="8">
    <location>
        <begin position="448"/>
        <end position="470"/>
    </location>
</feature>
<gene>
    <name evidence="11" type="ORF">SPHA_32388</name>
</gene>
<keyword evidence="2 7" id="KW-0813">Transport</keyword>
<dbReference type="EMBL" id="CAHIKZ030001347">
    <property type="protein sequence ID" value="CAE1260771.1"/>
    <property type="molecule type" value="Genomic_DNA"/>
</dbReference>
<evidence type="ECO:0000259" key="10">
    <source>
        <dbReference type="PROSITE" id="PS50850"/>
    </source>
</evidence>
<feature type="transmembrane region" description="Helical" evidence="8">
    <location>
        <begin position="236"/>
        <end position="257"/>
    </location>
</feature>